<evidence type="ECO:0000313" key="2">
    <source>
        <dbReference type="Proteomes" id="UP000183971"/>
    </source>
</evidence>
<name>A0A1L7VRF7_FUSPR</name>
<comment type="caution">
    <text evidence="1">The sequence shown here is derived from an EMBL/GenBank/DDBJ whole genome shotgun (WGS) entry which is preliminary data.</text>
</comment>
<accession>A0A1L7VRF7</accession>
<dbReference type="RefSeq" id="XP_031082836.1">
    <property type="nucleotide sequence ID" value="XM_031232951.1"/>
</dbReference>
<dbReference type="Proteomes" id="UP000183971">
    <property type="component" value="Unassembled WGS sequence"/>
</dbReference>
<organism evidence="1 2">
    <name type="scientific">Fusarium proliferatum (strain ET1)</name>
    <name type="common">Orchid endophyte fungus</name>
    <dbReference type="NCBI Taxonomy" id="1227346"/>
    <lineage>
        <taxon>Eukaryota</taxon>
        <taxon>Fungi</taxon>
        <taxon>Dikarya</taxon>
        <taxon>Ascomycota</taxon>
        <taxon>Pezizomycotina</taxon>
        <taxon>Sordariomycetes</taxon>
        <taxon>Hypocreomycetidae</taxon>
        <taxon>Hypocreales</taxon>
        <taxon>Nectriaceae</taxon>
        <taxon>Fusarium</taxon>
        <taxon>Fusarium fujikuroi species complex</taxon>
    </lineage>
</organism>
<dbReference type="AlphaFoldDB" id="A0A1L7VRF7"/>
<reference evidence="2" key="1">
    <citation type="journal article" date="2016" name="Genome Biol. Evol.">
        <title>Comparative 'omics' of the Fusarium fujikuroi species complex highlights differences in genetic potential and metabolite synthesis.</title>
        <authorList>
            <person name="Niehaus E.-M."/>
            <person name="Muensterkoetter M."/>
            <person name="Proctor R.H."/>
            <person name="Brown D.W."/>
            <person name="Sharon A."/>
            <person name="Idan Y."/>
            <person name="Oren-Young L."/>
            <person name="Sieber C.M."/>
            <person name="Novak O."/>
            <person name="Pencik A."/>
            <person name="Tarkowska D."/>
            <person name="Hromadova K."/>
            <person name="Freeman S."/>
            <person name="Maymon M."/>
            <person name="Elazar M."/>
            <person name="Youssef S.A."/>
            <person name="El-Shabrawy E.S.M."/>
            <person name="Shalaby A.B.A."/>
            <person name="Houterman P."/>
            <person name="Brock N.L."/>
            <person name="Burkhardt I."/>
            <person name="Tsavkelova E.A."/>
            <person name="Dickschat J.S."/>
            <person name="Galuszka P."/>
            <person name="Gueldener U."/>
            <person name="Tudzynski B."/>
        </authorList>
    </citation>
    <scope>NUCLEOTIDE SEQUENCE [LARGE SCALE GENOMIC DNA]</scope>
    <source>
        <strain evidence="2">ET1</strain>
    </source>
</reference>
<dbReference type="GeneID" id="42054420"/>
<evidence type="ECO:0000313" key="1">
    <source>
        <dbReference type="EMBL" id="CZR42245.1"/>
    </source>
</evidence>
<keyword evidence="2" id="KW-1185">Reference proteome</keyword>
<sequence length="31" mass="3410">MRTCQMVSSLSTFYASGVVIPENEPGIEVTY</sequence>
<proteinExistence type="predicted"/>
<dbReference type="VEuPathDB" id="FungiDB:FPRO_09547"/>
<gene>
    <name evidence="1" type="ORF">FPRO_09547</name>
</gene>
<dbReference type="EMBL" id="FJOF01000006">
    <property type="protein sequence ID" value="CZR42245.1"/>
    <property type="molecule type" value="Genomic_DNA"/>
</dbReference>
<protein>
    <submittedName>
        <fullName evidence="1">Uncharacterized protein</fullName>
    </submittedName>
</protein>